<feature type="compositionally biased region" description="Polar residues" evidence="1">
    <location>
        <begin position="174"/>
        <end position="205"/>
    </location>
</feature>
<dbReference type="Proteomes" id="UP001221757">
    <property type="component" value="Unassembled WGS sequence"/>
</dbReference>
<sequence>MSLRLATFGQLEEALSNAEKATELYRELVSLVPRHRPSLAGSLRNLASTLWNVSRRDESVSACEEAVGIMRKVADTETYFLGALIEALNQLAGYLSEKGAADRAAAAKSEATEVRRKIELLPPEPDFLFSEIETEEEEEDDEEAWETATEEDDEGKNPSSRTARELQVVALEATSATNSQDTPKTCSPSEISSTEDPLHASNQLLPQPVDGAQRERHAAADRITGMLVVPLEAKSSRTPTDLLLWIWLGLLSVLVVIMGVALAVMWRRGQ</sequence>
<dbReference type="AlphaFoldDB" id="A0AAD7G8Z8"/>
<dbReference type="Gene3D" id="1.25.40.10">
    <property type="entry name" value="Tetratricopeptide repeat domain"/>
    <property type="match status" value="1"/>
</dbReference>
<protein>
    <recommendedName>
        <fullName evidence="5">Tetratricopeptide repeat protein</fullName>
    </recommendedName>
</protein>
<gene>
    <name evidence="3" type="ORF">B0H17DRAFT_1206646</name>
</gene>
<evidence type="ECO:0000313" key="3">
    <source>
        <dbReference type="EMBL" id="KAJ7678722.1"/>
    </source>
</evidence>
<accession>A0AAD7G8Z8</accession>
<dbReference type="SUPFAM" id="SSF48452">
    <property type="entry name" value="TPR-like"/>
    <property type="match status" value="1"/>
</dbReference>
<dbReference type="EMBL" id="JARKIE010000132">
    <property type="protein sequence ID" value="KAJ7678722.1"/>
    <property type="molecule type" value="Genomic_DNA"/>
</dbReference>
<evidence type="ECO:0000256" key="2">
    <source>
        <dbReference type="SAM" id="Phobius"/>
    </source>
</evidence>
<feature type="transmembrane region" description="Helical" evidence="2">
    <location>
        <begin position="242"/>
        <end position="266"/>
    </location>
</feature>
<keyword evidence="4" id="KW-1185">Reference proteome</keyword>
<comment type="caution">
    <text evidence="3">The sequence shown here is derived from an EMBL/GenBank/DDBJ whole genome shotgun (WGS) entry which is preliminary data.</text>
</comment>
<reference evidence="3" key="1">
    <citation type="submission" date="2023-03" db="EMBL/GenBank/DDBJ databases">
        <title>Massive genome expansion in bonnet fungi (Mycena s.s.) driven by repeated elements and novel gene families across ecological guilds.</title>
        <authorList>
            <consortium name="Lawrence Berkeley National Laboratory"/>
            <person name="Harder C.B."/>
            <person name="Miyauchi S."/>
            <person name="Viragh M."/>
            <person name="Kuo A."/>
            <person name="Thoen E."/>
            <person name="Andreopoulos B."/>
            <person name="Lu D."/>
            <person name="Skrede I."/>
            <person name="Drula E."/>
            <person name="Henrissat B."/>
            <person name="Morin E."/>
            <person name="Kohler A."/>
            <person name="Barry K."/>
            <person name="LaButti K."/>
            <person name="Morin E."/>
            <person name="Salamov A."/>
            <person name="Lipzen A."/>
            <person name="Mereny Z."/>
            <person name="Hegedus B."/>
            <person name="Baldrian P."/>
            <person name="Stursova M."/>
            <person name="Weitz H."/>
            <person name="Taylor A."/>
            <person name="Grigoriev I.V."/>
            <person name="Nagy L.G."/>
            <person name="Martin F."/>
            <person name="Kauserud H."/>
        </authorList>
    </citation>
    <scope>NUCLEOTIDE SEQUENCE</scope>
    <source>
        <strain evidence="3">CBHHK067</strain>
    </source>
</reference>
<keyword evidence="2" id="KW-1133">Transmembrane helix</keyword>
<keyword evidence="2" id="KW-0812">Transmembrane</keyword>
<evidence type="ECO:0000256" key="1">
    <source>
        <dbReference type="SAM" id="MobiDB-lite"/>
    </source>
</evidence>
<name>A0AAD7G8Z8_MYCRO</name>
<proteinExistence type="predicted"/>
<feature type="compositionally biased region" description="Acidic residues" evidence="1">
    <location>
        <begin position="132"/>
        <end position="154"/>
    </location>
</feature>
<evidence type="ECO:0008006" key="5">
    <source>
        <dbReference type="Google" id="ProtNLM"/>
    </source>
</evidence>
<dbReference type="Pfam" id="PF13374">
    <property type="entry name" value="TPR_10"/>
    <property type="match status" value="1"/>
</dbReference>
<organism evidence="3 4">
    <name type="scientific">Mycena rosella</name>
    <name type="common">Pink bonnet</name>
    <name type="synonym">Agaricus rosellus</name>
    <dbReference type="NCBI Taxonomy" id="1033263"/>
    <lineage>
        <taxon>Eukaryota</taxon>
        <taxon>Fungi</taxon>
        <taxon>Dikarya</taxon>
        <taxon>Basidiomycota</taxon>
        <taxon>Agaricomycotina</taxon>
        <taxon>Agaricomycetes</taxon>
        <taxon>Agaricomycetidae</taxon>
        <taxon>Agaricales</taxon>
        <taxon>Marasmiineae</taxon>
        <taxon>Mycenaceae</taxon>
        <taxon>Mycena</taxon>
    </lineage>
</organism>
<dbReference type="InterPro" id="IPR011990">
    <property type="entry name" value="TPR-like_helical_dom_sf"/>
</dbReference>
<evidence type="ECO:0000313" key="4">
    <source>
        <dbReference type="Proteomes" id="UP001221757"/>
    </source>
</evidence>
<keyword evidence="2" id="KW-0472">Membrane</keyword>
<feature type="region of interest" description="Disordered" evidence="1">
    <location>
        <begin position="125"/>
        <end position="205"/>
    </location>
</feature>